<keyword evidence="2" id="KW-0472">Membrane</keyword>
<protein>
    <submittedName>
        <fullName evidence="3">Uncharacterized protein</fullName>
    </submittedName>
</protein>
<feature type="compositionally biased region" description="Basic and acidic residues" evidence="1">
    <location>
        <begin position="1"/>
        <end position="22"/>
    </location>
</feature>
<evidence type="ECO:0000256" key="1">
    <source>
        <dbReference type="SAM" id="MobiDB-lite"/>
    </source>
</evidence>
<dbReference type="EMBL" id="CP071696">
    <property type="protein sequence ID" value="QTX04145.1"/>
    <property type="molecule type" value="Genomic_DNA"/>
</dbReference>
<evidence type="ECO:0000313" key="4">
    <source>
        <dbReference type="Proteomes" id="UP000671914"/>
    </source>
</evidence>
<keyword evidence="2" id="KW-1133">Transmembrane helix</keyword>
<dbReference type="RefSeq" id="WP_210897450.1">
    <property type="nucleotide sequence ID" value="NZ_CP071696.1"/>
</dbReference>
<dbReference type="AlphaFoldDB" id="A0A975IN37"/>
<evidence type="ECO:0000313" key="3">
    <source>
        <dbReference type="EMBL" id="QTX04145.1"/>
    </source>
</evidence>
<gene>
    <name evidence="3" type="ORF">G127AT_12710</name>
</gene>
<feature type="region of interest" description="Disordered" evidence="1">
    <location>
        <begin position="1"/>
        <end position="35"/>
    </location>
</feature>
<dbReference type="Proteomes" id="UP000671914">
    <property type="component" value="Chromosome"/>
</dbReference>
<sequence>MVGRPQRDRDRAELALNDDTHPELAGYEPHGESSPFARRRRVIRWVVLVALVALVLPVVLSTVSVSHSTAVAVCNVHARAFDDDAVGVVRFELFGAGAPGWACDAREEGGRTVPLGNLGPFPVMPRIVPGVGV</sequence>
<dbReference type="KEGG" id="aarc:G127AT_12710"/>
<name>A0A975IN37_9MICO</name>
<reference evidence="3" key="1">
    <citation type="submission" date="2021-03" db="EMBL/GenBank/DDBJ databases">
        <title>Agromyces archimandritus sp. nov., isolated from the cockroach Archimandrita tessellata.</title>
        <authorList>
            <person name="Guzman J."/>
            <person name="Ortuzar M."/>
            <person name="Poehlein A."/>
            <person name="Daniel R."/>
            <person name="Trujillo M."/>
            <person name="Vilcinskas A."/>
        </authorList>
    </citation>
    <scope>NUCLEOTIDE SEQUENCE</scope>
    <source>
        <strain evidence="3">G127AT</strain>
    </source>
</reference>
<evidence type="ECO:0000256" key="2">
    <source>
        <dbReference type="SAM" id="Phobius"/>
    </source>
</evidence>
<keyword evidence="4" id="KW-1185">Reference proteome</keyword>
<organism evidence="3 4">
    <name type="scientific">Agromyces archimandritae</name>
    <dbReference type="NCBI Taxonomy" id="2781962"/>
    <lineage>
        <taxon>Bacteria</taxon>
        <taxon>Bacillati</taxon>
        <taxon>Actinomycetota</taxon>
        <taxon>Actinomycetes</taxon>
        <taxon>Micrococcales</taxon>
        <taxon>Microbacteriaceae</taxon>
        <taxon>Agromyces</taxon>
    </lineage>
</organism>
<keyword evidence="2" id="KW-0812">Transmembrane</keyword>
<feature type="transmembrane region" description="Helical" evidence="2">
    <location>
        <begin position="42"/>
        <end position="60"/>
    </location>
</feature>
<accession>A0A975IN37</accession>
<proteinExistence type="predicted"/>